<keyword evidence="3" id="KW-1185">Reference proteome</keyword>
<dbReference type="EMBL" id="CAMKVN010001243">
    <property type="protein sequence ID" value="CAI2174667.1"/>
    <property type="molecule type" value="Genomic_DNA"/>
</dbReference>
<dbReference type="Proteomes" id="UP001153678">
    <property type="component" value="Unassembled WGS sequence"/>
</dbReference>
<comment type="caution">
    <text evidence="2">The sequence shown here is derived from an EMBL/GenBank/DDBJ whole genome shotgun (WGS) entry which is preliminary data.</text>
</comment>
<accession>A0A9W4SNF9</accession>
<evidence type="ECO:0000313" key="3">
    <source>
        <dbReference type="Proteomes" id="UP001153678"/>
    </source>
</evidence>
<reference evidence="2" key="1">
    <citation type="submission" date="2022-08" db="EMBL/GenBank/DDBJ databases">
        <authorList>
            <person name="Kallberg Y."/>
            <person name="Tangrot J."/>
            <person name="Rosling A."/>
        </authorList>
    </citation>
    <scope>NUCLEOTIDE SEQUENCE</scope>
    <source>
        <strain evidence="2">Wild A</strain>
    </source>
</reference>
<feature type="region of interest" description="Disordered" evidence="1">
    <location>
        <begin position="28"/>
        <end position="53"/>
    </location>
</feature>
<evidence type="ECO:0000313" key="2">
    <source>
        <dbReference type="EMBL" id="CAI2174667.1"/>
    </source>
</evidence>
<feature type="compositionally biased region" description="Basic and acidic residues" evidence="1">
    <location>
        <begin position="33"/>
        <end position="42"/>
    </location>
</feature>
<organism evidence="2 3">
    <name type="scientific">Funneliformis geosporum</name>
    <dbReference type="NCBI Taxonomy" id="1117311"/>
    <lineage>
        <taxon>Eukaryota</taxon>
        <taxon>Fungi</taxon>
        <taxon>Fungi incertae sedis</taxon>
        <taxon>Mucoromycota</taxon>
        <taxon>Glomeromycotina</taxon>
        <taxon>Glomeromycetes</taxon>
        <taxon>Glomerales</taxon>
        <taxon>Glomeraceae</taxon>
        <taxon>Funneliformis</taxon>
    </lineage>
</organism>
<evidence type="ECO:0000256" key="1">
    <source>
        <dbReference type="SAM" id="MobiDB-lite"/>
    </source>
</evidence>
<proteinExistence type="predicted"/>
<gene>
    <name evidence="2" type="ORF">FWILDA_LOCUS6707</name>
</gene>
<dbReference type="AlphaFoldDB" id="A0A9W4SNF9"/>
<sequence>MDIRATKNGEAVEGIEVQGTEVGIEVQGTEGGTEEREVEAKRRLGATIERLTP</sequence>
<protein>
    <submittedName>
        <fullName evidence="2">6613_t:CDS:1</fullName>
    </submittedName>
</protein>
<name>A0A9W4SNF9_9GLOM</name>